<gene>
    <name evidence="3" type="ORF">GCM10025862_09100</name>
</gene>
<comment type="caution">
    <text evidence="3">The sequence shown here is derived from an EMBL/GenBank/DDBJ whole genome shotgun (WGS) entry which is preliminary data.</text>
</comment>
<feature type="region of interest" description="Disordered" evidence="2">
    <location>
        <begin position="55"/>
        <end position="83"/>
    </location>
</feature>
<accession>A0ABQ6HN28</accession>
<dbReference type="RefSeq" id="WP_241443038.1">
    <property type="nucleotide sequence ID" value="NZ_BSUJ01000001.1"/>
</dbReference>
<dbReference type="Proteomes" id="UP001157109">
    <property type="component" value="Unassembled WGS sequence"/>
</dbReference>
<proteinExistence type="predicted"/>
<keyword evidence="4" id="KW-1185">Reference proteome</keyword>
<evidence type="ECO:0008006" key="5">
    <source>
        <dbReference type="Google" id="ProtNLM"/>
    </source>
</evidence>
<evidence type="ECO:0000256" key="2">
    <source>
        <dbReference type="SAM" id="MobiDB-lite"/>
    </source>
</evidence>
<organism evidence="3 4">
    <name type="scientific">Arsenicicoccus piscis</name>
    <dbReference type="NCBI Taxonomy" id="673954"/>
    <lineage>
        <taxon>Bacteria</taxon>
        <taxon>Bacillati</taxon>
        <taxon>Actinomycetota</taxon>
        <taxon>Actinomycetes</taxon>
        <taxon>Micrococcales</taxon>
        <taxon>Intrasporangiaceae</taxon>
        <taxon>Arsenicicoccus</taxon>
    </lineage>
</organism>
<evidence type="ECO:0000256" key="1">
    <source>
        <dbReference type="ARBA" id="ARBA00022801"/>
    </source>
</evidence>
<keyword evidence="1" id="KW-0378">Hydrolase</keyword>
<protein>
    <recommendedName>
        <fullName evidence="5">Glycoside hydrolase family 3 C-terminal domain-containing protein</fullName>
    </recommendedName>
</protein>
<reference evidence="4" key="1">
    <citation type="journal article" date="2019" name="Int. J. Syst. Evol. Microbiol.">
        <title>The Global Catalogue of Microorganisms (GCM) 10K type strain sequencing project: providing services to taxonomists for standard genome sequencing and annotation.</title>
        <authorList>
            <consortium name="The Broad Institute Genomics Platform"/>
            <consortium name="The Broad Institute Genome Sequencing Center for Infectious Disease"/>
            <person name="Wu L."/>
            <person name="Ma J."/>
        </authorList>
    </citation>
    <scope>NUCLEOTIDE SEQUENCE [LARGE SCALE GENOMIC DNA]</scope>
    <source>
        <strain evidence="4">NBRC 105830</strain>
    </source>
</reference>
<sequence length="83" mass="8799">MRDQALPGRRAEAAQVLTGTYGTSDEALIAALTGEIVPQGRLPFELPSSMEAVRRSREDVANDTADPTFACRHGLDFPGAPAS</sequence>
<evidence type="ECO:0000313" key="4">
    <source>
        <dbReference type="Proteomes" id="UP001157109"/>
    </source>
</evidence>
<dbReference type="InterPro" id="IPR036881">
    <property type="entry name" value="Glyco_hydro_3_C_sf"/>
</dbReference>
<dbReference type="Gene3D" id="3.40.50.1700">
    <property type="entry name" value="Glycoside hydrolase family 3 C-terminal domain"/>
    <property type="match status" value="1"/>
</dbReference>
<dbReference type="EMBL" id="BSUJ01000001">
    <property type="protein sequence ID" value="GMA18889.1"/>
    <property type="molecule type" value="Genomic_DNA"/>
</dbReference>
<evidence type="ECO:0000313" key="3">
    <source>
        <dbReference type="EMBL" id="GMA18889.1"/>
    </source>
</evidence>
<name>A0ABQ6HN28_9MICO</name>
<dbReference type="SUPFAM" id="SSF52279">
    <property type="entry name" value="Beta-D-glucan exohydrolase, C-terminal domain"/>
    <property type="match status" value="1"/>
</dbReference>